<dbReference type="PANTHER" id="PTHR43156:SF2">
    <property type="entry name" value="STAGE II SPORULATION PROTEIN E"/>
    <property type="match status" value="1"/>
</dbReference>
<evidence type="ECO:0000256" key="1">
    <source>
        <dbReference type="ARBA" id="ARBA00022801"/>
    </source>
</evidence>
<dbReference type="PANTHER" id="PTHR43156">
    <property type="entry name" value="STAGE II SPORULATION PROTEIN E-RELATED"/>
    <property type="match status" value="1"/>
</dbReference>
<dbReference type="CDD" id="cd00130">
    <property type="entry name" value="PAS"/>
    <property type="match status" value="1"/>
</dbReference>
<gene>
    <name evidence="3" type="ORF">SAMN05421773_103168</name>
</gene>
<evidence type="ECO:0000313" key="3">
    <source>
        <dbReference type="EMBL" id="SFC39143.1"/>
    </source>
</evidence>
<dbReference type="Proteomes" id="UP000199207">
    <property type="component" value="Unassembled WGS sequence"/>
</dbReference>
<dbReference type="STRING" id="910347.SAMN05421773_103168"/>
<dbReference type="InterPro" id="IPR001932">
    <property type="entry name" value="PPM-type_phosphatase-like_dom"/>
</dbReference>
<keyword evidence="4" id="KW-1185">Reference proteome</keyword>
<dbReference type="Gene3D" id="3.30.450.20">
    <property type="entry name" value="PAS domain"/>
    <property type="match status" value="1"/>
</dbReference>
<dbReference type="GO" id="GO:0016791">
    <property type="term" value="F:phosphatase activity"/>
    <property type="evidence" value="ECO:0007669"/>
    <property type="project" value="TreeGrafter"/>
</dbReference>
<proteinExistence type="predicted"/>
<dbReference type="SMART" id="SM00091">
    <property type="entry name" value="PAS"/>
    <property type="match status" value="1"/>
</dbReference>
<dbReference type="RefSeq" id="WP_093838005.1">
    <property type="nucleotide sequence ID" value="NZ_FOLM01000003.1"/>
</dbReference>
<dbReference type="InterPro" id="IPR000014">
    <property type="entry name" value="PAS"/>
</dbReference>
<protein>
    <submittedName>
        <fullName evidence="3">Serine phosphatase RsbU, regulator of sigma subunit</fullName>
    </submittedName>
</protein>
<dbReference type="OrthoDB" id="118142at2"/>
<dbReference type="Pfam" id="PF07228">
    <property type="entry name" value="SpoIIE"/>
    <property type="match status" value="1"/>
</dbReference>
<dbReference type="InterPro" id="IPR013656">
    <property type="entry name" value="PAS_4"/>
</dbReference>
<dbReference type="InterPro" id="IPR052016">
    <property type="entry name" value="Bact_Sigma-Reg"/>
</dbReference>
<dbReference type="PROSITE" id="PS51746">
    <property type="entry name" value="PPM_2"/>
    <property type="match status" value="1"/>
</dbReference>
<dbReference type="Pfam" id="PF08448">
    <property type="entry name" value="PAS_4"/>
    <property type="match status" value="1"/>
</dbReference>
<evidence type="ECO:0000313" key="4">
    <source>
        <dbReference type="Proteomes" id="UP000199207"/>
    </source>
</evidence>
<dbReference type="InterPro" id="IPR036457">
    <property type="entry name" value="PPM-type-like_dom_sf"/>
</dbReference>
<sequence length="419" mass="44177">MASPVDYAAVFAAAPNPYLLLGPDLVVVDANDAYLAATGRSRAELTGKHLFEAFPDNPADPGASGVRNLRESLERVLATGRTDTIALQKYDIPAEHAPGGFEERWWSPSNTPVLGPDGRVRWIIHRAEDVTAFTGRRPAPLPGPVPVPGDGAGSNAVRALEAELYVRARELIRLNDELCESHDREREVVMTLQESMLQAPDLARHHNIAVRYLPAVSSMNICGDWYDAVDLGEDRFAVAVGDVVGHGLEAAAVMGMLRSALSAAIRALARPAPALEALGGYARSVEGAMGTTAVQVLVDTGNRLLTYSSAGHPPPLLGHPDGSLELLDGATDPPLAVRPQHVPRPQASLPYAPGDTLLLYTDGLVERRGEDIDVGVTRLGDVLAGCHGRAPGEMADTLLAGLGLSGGGPDDVALVVVCL</sequence>
<reference evidence="3 4" key="1">
    <citation type="submission" date="2016-10" db="EMBL/GenBank/DDBJ databases">
        <authorList>
            <person name="de Groot N.N."/>
        </authorList>
    </citation>
    <scope>NUCLEOTIDE SEQUENCE [LARGE SCALE GENOMIC DNA]</scope>
    <source>
        <strain evidence="3 4">CGMCC 4.5739</strain>
    </source>
</reference>
<dbReference type="Gene3D" id="3.60.40.10">
    <property type="entry name" value="PPM-type phosphatase domain"/>
    <property type="match status" value="1"/>
</dbReference>
<organism evidence="3 4">
    <name type="scientific">Streptomyces aidingensis</name>
    <dbReference type="NCBI Taxonomy" id="910347"/>
    <lineage>
        <taxon>Bacteria</taxon>
        <taxon>Bacillati</taxon>
        <taxon>Actinomycetota</taxon>
        <taxon>Actinomycetes</taxon>
        <taxon>Kitasatosporales</taxon>
        <taxon>Streptomycetaceae</taxon>
        <taxon>Streptomyces</taxon>
    </lineage>
</organism>
<accession>A0A1I1IZR0</accession>
<evidence type="ECO:0000259" key="2">
    <source>
        <dbReference type="PROSITE" id="PS51746"/>
    </source>
</evidence>
<keyword evidence="1" id="KW-0378">Hydrolase</keyword>
<name>A0A1I1IZR0_9ACTN</name>
<dbReference type="SUPFAM" id="SSF55785">
    <property type="entry name" value="PYP-like sensor domain (PAS domain)"/>
    <property type="match status" value="1"/>
</dbReference>
<dbReference type="SMART" id="SM00331">
    <property type="entry name" value="PP2C_SIG"/>
    <property type="match status" value="1"/>
</dbReference>
<dbReference type="SUPFAM" id="SSF81606">
    <property type="entry name" value="PP2C-like"/>
    <property type="match status" value="1"/>
</dbReference>
<feature type="domain" description="PPM-type phosphatase" evidence="2">
    <location>
        <begin position="207"/>
        <end position="419"/>
    </location>
</feature>
<dbReference type="EMBL" id="FOLM01000003">
    <property type="protein sequence ID" value="SFC39143.1"/>
    <property type="molecule type" value="Genomic_DNA"/>
</dbReference>
<dbReference type="InterPro" id="IPR035965">
    <property type="entry name" value="PAS-like_dom_sf"/>
</dbReference>
<dbReference type="AlphaFoldDB" id="A0A1I1IZR0"/>